<evidence type="ECO:0000256" key="2">
    <source>
        <dbReference type="ARBA" id="ARBA00022676"/>
    </source>
</evidence>
<name>A0A6L8LI22_9RHOB</name>
<keyword evidence="3 4" id="KW-0808">Transferase</keyword>
<gene>
    <name evidence="4" type="ORF">GR167_09215</name>
</gene>
<dbReference type="Proteomes" id="UP000479043">
    <property type="component" value="Unassembled WGS sequence"/>
</dbReference>
<reference evidence="4 5" key="1">
    <citation type="submission" date="2020-01" db="EMBL/GenBank/DDBJ databases">
        <authorList>
            <person name="Chen S."/>
        </authorList>
    </citation>
    <scope>NUCLEOTIDE SEQUENCE [LARGE SCALE GENOMIC DNA]</scope>
    <source>
        <strain evidence="4 5">GS-10</strain>
    </source>
</reference>
<proteinExistence type="inferred from homology"/>
<dbReference type="RefSeq" id="WP_160973176.1">
    <property type="nucleotide sequence ID" value="NZ_WWEN01000003.1"/>
</dbReference>
<accession>A0A6L8LI22</accession>
<dbReference type="GO" id="GO:0016757">
    <property type="term" value="F:glycosyltransferase activity"/>
    <property type="evidence" value="ECO:0007669"/>
    <property type="project" value="UniProtKB-KW"/>
</dbReference>
<comment type="similarity">
    <text evidence="1">Belongs to the glycosyltransferase 2 family.</text>
</comment>
<dbReference type="EMBL" id="WWEN01000003">
    <property type="protein sequence ID" value="MYM55485.1"/>
    <property type="molecule type" value="Genomic_DNA"/>
</dbReference>
<dbReference type="Pfam" id="PF13641">
    <property type="entry name" value="Glyco_tranf_2_3"/>
    <property type="match status" value="1"/>
</dbReference>
<keyword evidence="5" id="KW-1185">Reference proteome</keyword>
<sequence length="343" mass="38076">MTDPRLLTVILNYRTPDMTVKSVDAALRAMQGIGGEILVVDNDSGDGSFERLIDHAQAHGWTTGNRVRVLQSGRNGGFGAGNNFGIQAGLSDGSKPDYVYVLNSDAFPAADAIRQLLNYLQTHPEAGFAGSYIHGPTGDPHLTTFRFPSIASEFEGAIRFGPVSRLLSHKRVPVDIPDHTRPVDWLAGASLMMRREVLDEIGLFDEAFFLYFEETDLCLRAHRAGYQTVFVRESDVAHIGSVSTGMKEWRRVPDYWFDSRSYYFAKNHGAAYAALATLAHVTGGVLHRARQYARGRKPADPPHFLRTLLRHDLAAMFKPRRRAAVPRLTEDLPRPDGSLIVSE</sequence>
<dbReference type="PANTHER" id="PTHR43179:SF12">
    <property type="entry name" value="GALACTOFURANOSYLTRANSFERASE GLFT2"/>
    <property type="match status" value="1"/>
</dbReference>
<dbReference type="InterPro" id="IPR029044">
    <property type="entry name" value="Nucleotide-diphossugar_trans"/>
</dbReference>
<evidence type="ECO:0000313" key="5">
    <source>
        <dbReference type="Proteomes" id="UP000479043"/>
    </source>
</evidence>
<dbReference type="Gene3D" id="3.90.550.10">
    <property type="entry name" value="Spore Coat Polysaccharide Biosynthesis Protein SpsA, Chain A"/>
    <property type="match status" value="1"/>
</dbReference>
<keyword evidence="2" id="KW-0328">Glycosyltransferase</keyword>
<evidence type="ECO:0000313" key="4">
    <source>
        <dbReference type="EMBL" id="MYM55485.1"/>
    </source>
</evidence>
<evidence type="ECO:0000256" key="3">
    <source>
        <dbReference type="ARBA" id="ARBA00022679"/>
    </source>
</evidence>
<organism evidence="4 5">
    <name type="scientific">Thalassovita mangrovi</name>
    <dbReference type="NCBI Taxonomy" id="2692236"/>
    <lineage>
        <taxon>Bacteria</taxon>
        <taxon>Pseudomonadati</taxon>
        <taxon>Pseudomonadota</taxon>
        <taxon>Alphaproteobacteria</taxon>
        <taxon>Rhodobacterales</taxon>
        <taxon>Roseobacteraceae</taxon>
        <taxon>Thalassovita</taxon>
    </lineage>
</organism>
<comment type="caution">
    <text evidence="4">The sequence shown here is derived from an EMBL/GenBank/DDBJ whole genome shotgun (WGS) entry which is preliminary data.</text>
</comment>
<dbReference type="PANTHER" id="PTHR43179">
    <property type="entry name" value="RHAMNOSYLTRANSFERASE WBBL"/>
    <property type="match status" value="1"/>
</dbReference>
<evidence type="ECO:0000256" key="1">
    <source>
        <dbReference type="ARBA" id="ARBA00006739"/>
    </source>
</evidence>
<dbReference type="AlphaFoldDB" id="A0A6L8LI22"/>
<dbReference type="SUPFAM" id="SSF53448">
    <property type="entry name" value="Nucleotide-diphospho-sugar transferases"/>
    <property type="match status" value="1"/>
</dbReference>
<protein>
    <submittedName>
        <fullName evidence="4">Glycosyltransferase</fullName>
    </submittedName>
</protein>